<evidence type="ECO:0000256" key="6">
    <source>
        <dbReference type="ARBA" id="ARBA00022801"/>
    </source>
</evidence>
<dbReference type="NCBIfam" id="NF003765">
    <property type="entry name" value="PRK05359.1"/>
    <property type="match status" value="1"/>
</dbReference>
<protein>
    <recommendedName>
        <fullName evidence="3">Cap-specific mRNA (nucleoside-2'-O-)-methyltransferase</fullName>
        <ecNumber evidence="2">2.1.1.57</ecNumber>
    </recommendedName>
</protein>
<gene>
    <name evidence="13" type="ORF">TOA249_LOCUS23967</name>
</gene>
<keyword evidence="8" id="KW-0648">Protein biosynthesis</keyword>
<dbReference type="InterPro" id="IPR036770">
    <property type="entry name" value="Ankyrin_rpt-contain_sf"/>
</dbReference>
<dbReference type="InterPro" id="IPR012337">
    <property type="entry name" value="RNaseH-like_sf"/>
</dbReference>
<dbReference type="Gene3D" id="3.30.420.10">
    <property type="entry name" value="Ribonuclease H-like superfamily/Ribonuclease H"/>
    <property type="match status" value="1"/>
</dbReference>
<keyword evidence="7" id="KW-0269">Exonuclease</keyword>
<evidence type="ECO:0000256" key="1">
    <source>
        <dbReference type="ARBA" id="ARBA00004328"/>
    </source>
</evidence>
<dbReference type="GO" id="GO:0004483">
    <property type="term" value="F:methyltransferase cap1 activity"/>
    <property type="evidence" value="ECO:0007669"/>
    <property type="project" value="UniProtKB-EC"/>
</dbReference>
<dbReference type="SUPFAM" id="SSF53098">
    <property type="entry name" value="Ribonuclease H-like"/>
    <property type="match status" value="1"/>
</dbReference>
<accession>A0A821PWJ0</accession>
<comment type="function">
    <text evidence="9">Displays methyltransferase, positive regulation of the poly(A) polymerase and transcription elongation activities. Involved in the modification of both mRNA ends and in intermediate and late gene positive transcription elongation. At the mRNAs 5' end, methylates the ribose 2' OH group of the first transcribed nucleotide, thereby producing a 2'-O-methylpurine cap. At the 3' end, functions as a processivity factor which stimulates the activity of the viral poly(A) polymerase OPG063 that creates mRNA's poly(A) tail. In the presence of OPG102, OPG063 does not dissociate from the RNA allowing tail elongation to around 250 adenylates.</text>
</comment>
<evidence type="ECO:0000313" key="14">
    <source>
        <dbReference type="Proteomes" id="UP000663838"/>
    </source>
</evidence>
<dbReference type="Gene3D" id="1.25.40.20">
    <property type="entry name" value="Ankyrin repeat-containing domain"/>
    <property type="match status" value="1"/>
</dbReference>
<comment type="subunit">
    <text evidence="10">Interacts with poly(A) polymerase catalytic subunit OPG063. Interacts with OPG109 and OPG123; these interactions might help linking transcription to capping and polyadenylation.</text>
</comment>
<dbReference type="Proteomes" id="UP000663838">
    <property type="component" value="Unassembled WGS sequence"/>
</dbReference>
<dbReference type="EC" id="2.1.1.57" evidence="2"/>
<comment type="caution">
    <text evidence="13">The sequence shown here is derived from an EMBL/GenBank/DDBJ whole genome shotgun (WGS) entry which is preliminary data.</text>
</comment>
<feature type="region of interest" description="Disordered" evidence="11">
    <location>
        <begin position="110"/>
        <end position="130"/>
    </location>
</feature>
<keyword evidence="5" id="KW-0251">Elongation factor</keyword>
<comment type="subcellular location">
    <subcellularLocation>
        <location evidence="1">Virion</location>
    </subcellularLocation>
</comment>
<dbReference type="PROSITE" id="PS51612">
    <property type="entry name" value="SAM_MT_2O_PK"/>
    <property type="match status" value="1"/>
</dbReference>
<dbReference type="InterPro" id="IPR013520">
    <property type="entry name" value="Ribonucl_H"/>
</dbReference>
<feature type="domain" description="Exonuclease" evidence="12">
    <location>
        <begin position="134"/>
        <end position="317"/>
    </location>
</feature>
<dbReference type="CDD" id="cd20760">
    <property type="entry name" value="capping_2-OMTase_Mimiviridae"/>
    <property type="match status" value="1"/>
</dbReference>
<evidence type="ECO:0000256" key="9">
    <source>
        <dbReference type="ARBA" id="ARBA00034661"/>
    </source>
</evidence>
<evidence type="ECO:0000256" key="8">
    <source>
        <dbReference type="ARBA" id="ARBA00022917"/>
    </source>
</evidence>
<proteinExistence type="predicted"/>
<evidence type="ECO:0000256" key="10">
    <source>
        <dbReference type="ARBA" id="ARBA00046511"/>
    </source>
</evidence>
<dbReference type="SMART" id="SM00479">
    <property type="entry name" value="EXOIII"/>
    <property type="match status" value="1"/>
</dbReference>
<evidence type="ECO:0000256" key="2">
    <source>
        <dbReference type="ARBA" id="ARBA00011923"/>
    </source>
</evidence>
<dbReference type="Pfam" id="PF01358">
    <property type="entry name" value="PARP_regulatory"/>
    <property type="match status" value="1"/>
</dbReference>
<dbReference type="GO" id="GO:0000175">
    <property type="term" value="F:3'-5'-RNA exonuclease activity"/>
    <property type="evidence" value="ECO:0007669"/>
    <property type="project" value="InterPro"/>
</dbReference>
<dbReference type="InterPro" id="IPR000176">
    <property type="entry name" value="mRNA_MeTrfase-like"/>
</dbReference>
<keyword evidence="4" id="KW-0540">Nuclease</keyword>
<dbReference type="InterPro" id="IPR029063">
    <property type="entry name" value="SAM-dependent_MTases_sf"/>
</dbReference>
<dbReference type="GO" id="GO:0003746">
    <property type="term" value="F:translation elongation factor activity"/>
    <property type="evidence" value="ECO:0007669"/>
    <property type="project" value="UniProtKB-KW"/>
</dbReference>
<evidence type="ECO:0000256" key="11">
    <source>
        <dbReference type="SAM" id="MobiDB-lite"/>
    </source>
</evidence>
<organism evidence="13 14">
    <name type="scientific">Rotaria socialis</name>
    <dbReference type="NCBI Taxonomy" id="392032"/>
    <lineage>
        <taxon>Eukaryota</taxon>
        <taxon>Metazoa</taxon>
        <taxon>Spiralia</taxon>
        <taxon>Gnathifera</taxon>
        <taxon>Rotifera</taxon>
        <taxon>Eurotatoria</taxon>
        <taxon>Bdelloidea</taxon>
        <taxon>Philodinida</taxon>
        <taxon>Philodinidae</taxon>
        <taxon>Rotaria</taxon>
    </lineage>
</organism>
<dbReference type="Gene3D" id="3.40.50.150">
    <property type="entry name" value="Vaccinia Virus protein VP39"/>
    <property type="match status" value="1"/>
</dbReference>
<evidence type="ECO:0000259" key="12">
    <source>
        <dbReference type="SMART" id="SM00479"/>
    </source>
</evidence>
<evidence type="ECO:0000256" key="3">
    <source>
        <dbReference type="ARBA" id="ARBA00015701"/>
    </source>
</evidence>
<dbReference type="GO" id="GO:0003676">
    <property type="term" value="F:nucleic acid binding"/>
    <property type="evidence" value="ECO:0007669"/>
    <property type="project" value="InterPro"/>
</dbReference>
<dbReference type="AlphaFoldDB" id="A0A821PWJ0"/>
<evidence type="ECO:0000256" key="5">
    <source>
        <dbReference type="ARBA" id="ARBA00022768"/>
    </source>
</evidence>
<keyword evidence="6" id="KW-0378">Hydrolase</keyword>
<dbReference type="InterPro" id="IPR036397">
    <property type="entry name" value="RNaseH_sf"/>
</dbReference>
<dbReference type="Pfam" id="PF00929">
    <property type="entry name" value="RNase_T"/>
    <property type="match status" value="1"/>
</dbReference>
<dbReference type="InterPro" id="IPR022894">
    <property type="entry name" value="Oligoribonuclease"/>
</dbReference>
<evidence type="ECO:0000256" key="7">
    <source>
        <dbReference type="ARBA" id="ARBA00022839"/>
    </source>
</evidence>
<dbReference type="InterPro" id="IPR025804">
    <property type="entry name" value="Pox/kineto_cap_MeTfrase"/>
</dbReference>
<dbReference type="SUPFAM" id="SSF53335">
    <property type="entry name" value="S-adenosyl-L-methionine-dependent methyltransferases"/>
    <property type="match status" value="1"/>
</dbReference>
<dbReference type="GO" id="GO:0006370">
    <property type="term" value="P:7-methylguanosine mRNA capping"/>
    <property type="evidence" value="ECO:0007669"/>
    <property type="project" value="InterPro"/>
</dbReference>
<dbReference type="CDD" id="cd06135">
    <property type="entry name" value="Orn"/>
    <property type="match status" value="1"/>
</dbReference>
<feature type="compositionally biased region" description="Basic and acidic residues" evidence="11">
    <location>
        <begin position="324"/>
        <end position="340"/>
    </location>
</feature>
<feature type="region of interest" description="Disordered" evidence="11">
    <location>
        <begin position="322"/>
        <end position="342"/>
    </location>
</feature>
<reference evidence="13" key="1">
    <citation type="submission" date="2021-02" db="EMBL/GenBank/DDBJ databases">
        <authorList>
            <person name="Nowell W R."/>
        </authorList>
    </citation>
    <scope>NUCLEOTIDE SEQUENCE</scope>
</reference>
<evidence type="ECO:0000313" key="13">
    <source>
        <dbReference type="EMBL" id="CAF4810810.1"/>
    </source>
</evidence>
<sequence length="711" mass="82261">MLSMNDDPVQNGLEKILSQDINDELSVIDQIEKLIKKFGIEKIEAWRNSVKTRNTLLHELVEKKCPTVIQYLLAKYSLDRTVHREADGKTPIELAQAKGYEDIVDALAESDEKKPIAETPDDDESEPNKKNRMNIVWIDLEMTSIEHPKIMECAVIITDKNMNEIERAQWVIHYDKEELDTLGEWHQEQFKSVSNGGNGLFQECIDSKLSEADVEEKLLAILQRHCPEKECSLAGSSIHTDKDVLKQRMLRAHDYLHYRIIDVSSFQGALKRWAPKRDSEFVRKLSNTGRDTVNHRAMDDIEYSIELLKLFYPLLTGRPYRSRRPGDRALNRNGRSHDLEASASANVNRSIGNFETERSTYYADEKSLEARLNLDKTTDVPALHLNENVQSIYNRNPHLREIFIDDPSKFAIKKKFKKENRFLDLKTTILNYKQNMTRNITTEHWGTRKLLLTDIEFLTGYRGSGRYLVIYVGAAPGIHINHLSDLFPDLEFVLIDTKKVETKKTPLIHIRSGDFMDDIVKEYSKSKRKLLLISNVHVSGSQDDSDDNILKEMENQKYWHLNMKPIASLLTFHFPRTINKIKYFEGDLILEPWASRRASSCRLMVSREACSIDYNVKQLKSSMGYFQSVLRTHFYEHDLKDSNTDGLDHCYDCRSEIFILSEYLTEIQKVPRDKVLEAVSKMSQKISEAIQDKSRPLITGNMRTLAAIPKK</sequence>
<name>A0A821PWJ0_9BILA</name>
<dbReference type="EMBL" id="CAJOBS010002378">
    <property type="protein sequence ID" value="CAF4810810.1"/>
    <property type="molecule type" value="Genomic_DNA"/>
</dbReference>
<evidence type="ECO:0000256" key="4">
    <source>
        <dbReference type="ARBA" id="ARBA00022722"/>
    </source>
</evidence>